<proteinExistence type="predicted"/>
<sequence>MRPGVVFGGRRYGGVAVAGGGGKLVDVGGGGEKRRRGRRRGWKEEAEKRRRGGGEEETMRRRRRRGGEERRRGGGEEEKRGRRKKDEQEIGGGGGGILRRRGAAVVNERRRVGGEEKLDLPGQRKLQCTLKGRLHKVEDDNARMKMESAWQQRFPSGSAACEDDHEIYHLQVEDVLLIPNVTTVKDAFFIWVDRLGFDMRVLCNDPQIVIRDIRIPFAREVTDERDARSSLTMMAQLAWETERMYVPADLPLLQSLREL</sequence>
<reference evidence="3 4" key="1">
    <citation type="journal article" date="2018" name="Cell">
        <title>The Chara Genome: Secondary Complexity and Implications for Plant Terrestrialization.</title>
        <authorList>
            <person name="Nishiyama T."/>
            <person name="Sakayama H."/>
            <person name="Vries J.D."/>
            <person name="Buschmann H."/>
            <person name="Saint-Marcoux D."/>
            <person name="Ullrich K.K."/>
            <person name="Haas F.B."/>
            <person name="Vanderstraeten L."/>
            <person name="Becker D."/>
            <person name="Lang D."/>
            <person name="Vosolsobe S."/>
            <person name="Rombauts S."/>
            <person name="Wilhelmsson P.K.I."/>
            <person name="Janitza P."/>
            <person name="Kern R."/>
            <person name="Heyl A."/>
            <person name="Rumpler F."/>
            <person name="Villalobos L.I.A.C."/>
            <person name="Clay J.M."/>
            <person name="Skokan R."/>
            <person name="Toyoda A."/>
            <person name="Suzuki Y."/>
            <person name="Kagoshima H."/>
            <person name="Schijlen E."/>
            <person name="Tajeshwar N."/>
            <person name="Catarino B."/>
            <person name="Hetherington A.J."/>
            <person name="Saltykova A."/>
            <person name="Bonnot C."/>
            <person name="Breuninger H."/>
            <person name="Symeonidi A."/>
            <person name="Radhakrishnan G.V."/>
            <person name="Van Nieuwerburgh F."/>
            <person name="Deforce D."/>
            <person name="Chang C."/>
            <person name="Karol K.G."/>
            <person name="Hedrich R."/>
            <person name="Ulvskov P."/>
            <person name="Glockner G."/>
            <person name="Delwiche C.F."/>
            <person name="Petrasek J."/>
            <person name="Van de Peer Y."/>
            <person name="Friml J."/>
            <person name="Beilby M."/>
            <person name="Dolan L."/>
            <person name="Kohara Y."/>
            <person name="Sugano S."/>
            <person name="Fujiyama A."/>
            <person name="Delaux P.-M."/>
            <person name="Quint M."/>
            <person name="TheiBen G."/>
            <person name="Hagemann M."/>
            <person name="Harholt J."/>
            <person name="Dunand C."/>
            <person name="Zachgo S."/>
            <person name="Langdale J."/>
            <person name="Maumus F."/>
            <person name="Straeten D.V.D."/>
            <person name="Gould S.B."/>
            <person name="Rensing S.A."/>
        </authorList>
    </citation>
    <scope>NUCLEOTIDE SEQUENCE [LARGE SCALE GENOMIC DNA]</scope>
    <source>
        <strain evidence="3 4">S276</strain>
    </source>
</reference>
<dbReference type="InterPro" id="IPR037119">
    <property type="entry name" value="Haem_oxidase_HugZ-like_sf"/>
</dbReference>
<evidence type="ECO:0000313" key="4">
    <source>
        <dbReference type="Proteomes" id="UP000265515"/>
    </source>
</evidence>
<dbReference type="Gene3D" id="3.20.180.10">
    <property type="entry name" value="PNP-oxidase-like"/>
    <property type="match status" value="1"/>
</dbReference>
<dbReference type="Gramene" id="GBG61587">
    <property type="protein sequence ID" value="GBG61587"/>
    <property type="gene ID" value="CBR_g22384"/>
</dbReference>
<accession>A0A388JUZ6</accession>
<organism evidence="3 4">
    <name type="scientific">Chara braunii</name>
    <name type="common">Braun's stonewort</name>
    <dbReference type="NCBI Taxonomy" id="69332"/>
    <lineage>
        <taxon>Eukaryota</taxon>
        <taxon>Viridiplantae</taxon>
        <taxon>Streptophyta</taxon>
        <taxon>Charophyceae</taxon>
        <taxon>Charales</taxon>
        <taxon>Characeae</taxon>
        <taxon>Chara</taxon>
    </lineage>
</organism>
<evidence type="ECO:0000313" key="3">
    <source>
        <dbReference type="EMBL" id="GBG61587.1"/>
    </source>
</evidence>
<dbReference type="SUPFAM" id="SSF50475">
    <property type="entry name" value="FMN-binding split barrel"/>
    <property type="match status" value="1"/>
</dbReference>
<feature type="region of interest" description="Disordered" evidence="1">
    <location>
        <begin position="1"/>
        <end position="98"/>
    </location>
</feature>
<feature type="compositionally biased region" description="Gly residues" evidence="1">
    <location>
        <begin position="1"/>
        <end position="30"/>
    </location>
</feature>
<keyword evidence="4" id="KW-1185">Reference proteome</keyword>
<dbReference type="PANTHER" id="PTHR13343:SF22">
    <property type="entry name" value="GLUTAMYL-TRNA REDUCTASE-BINDING PROTEIN, CHLOROPLASTIC"/>
    <property type="match status" value="1"/>
</dbReference>
<dbReference type="Pfam" id="PF10615">
    <property type="entry name" value="DUF2470"/>
    <property type="match status" value="1"/>
</dbReference>
<dbReference type="GO" id="GO:0009507">
    <property type="term" value="C:chloroplast"/>
    <property type="evidence" value="ECO:0007669"/>
    <property type="project" value="TreeGrafter"/>
</dbReference>
<dbReference type="EMBL" id="BFEA01000021">
    <property type="protein sequence ID" value="GBG61587.1"/>
    <property type="molecule type" value="Genomic_DNA"/>
</dbReference>
<name>A0A388JUZ6_CHABU</name>
<dbReference type="PANTHER" id="PTHR13343">
    <property type="entry name" value="CREG1 PROTEIN"/>
    <property type="match status" value="1"/>
</dbReference>
<evidence type="ECO:0000256" key="1">
    <source>
        <dbReference type="SAM" id="MobiDB-lite"/>
    </source>
</evidence>
<comment type="caution">
    <text evidence="3">The sequence shown here is derived from an EMBL/GenBank/DDBJ whole genome shotgun (WGS) entry which is preliminary data.</text>
</comment>
<dbReference type="STRING" id="69332.A0A388JUZ6"/>
<feature type="compositionally biased region" description="Basic and acidic residues" evidence="1">
    <location>
        <begin position="42"/>
        <end position="59"/>
    </location>
</feature>
<evidence type="ECO:0000259" key="2">
    <source>
        <dbReference type="Pfam" id="PF10615"/>
    </source>
</evidence>
<gene>
    <name evidence="3" type="ORF">CBR_g22384</name>
</gene>
<dbReference type="OrthoDB" id="2138282at2759"/>
<dbReference type="AlphaFoldDB" id="A0A388JUZ6"/>
<dbReference type="InterPro" id="IPR019595">
    <property type="entry name" value="DUF2470"/>
</dbReference>
<protein>
    <recommendedName>
        <fullName evidence="2">DUF2470 domain-containing protein</fullName>
    </recommendedName>
</protein>
<dbReference type="Proteomes" id="UP000265515">
    <property type="component" value="Unassembled WGS sequence"/>
</dbReference>
<feature type="compositionally biased region" description="Basic and acidic residues" evidence="1">
    <location>
        <begin position="66"/>
        <end position="88"/>
    </location>
</feature>
<feature type="domain" description="DUF2470" evidence="2">
    <location>
        <begin position="181"/>
        <end position="234"/>
    </location>
</feature>